<feature type="domain" description="Glycosyltransferase 2-like" evidence="5">
    <location>
        <begin position="11"/>
        <end position="136"/>
    </location>
</feature>
<reference evidence="6 7" key="1">
    <citation type="submission" date="2020-08" db="EMBL/GenBank/DDBJ databases">
        <title>Sequencing the genomes of 1000 actinobacteria strains.</title>
        <authorList>
            <person name="Klenk H.-P."/>
        </authorList>
    </citation>
    <scope>NUCLEOTIDE SEQUENCE [LARGE SCALE GENOMIC DNA]</scope>
    <source>
        <strain evidence="6 7">DSM 44230</strain>
    </source>
</reference>
<dbReference type="InterPro" id="IPR001173">
    <property type="entry name" value="Glyco_trans_2-like"/>
</dbReference>
<dbReference type="Pfam" id="PF00535">
    <property type="entry name" value="Glycos_transf_2"/>
    <property type="match status" value="1"/>
</dbReference>
<dbReference type="SUPFAM" id="SSF53448">
    <property type="entry name" value="Nucleotide-diphospho-sugar transferases"/>
    <property type="match status" value="1"/>
</dbReference>
<comment type="caution">
    <text evidence="6">The sequence shown here is derived from an EMBL/GenBank/DDBJ whole genome shotgun (WGS) entry which is preliminary data.</text>
</comment>
<evidence type="ECO:0000256" key="2">
    <source>
        <dbReference type="ARBA" id="ARBA00006739"/>
    </source>
</evidence>
<dbReference type="RefSeq" id="WP_185002336.1">
    <property type="nucleotide sequence ID" value="NZ_BAAAUI010000015.1"/>
</dbReference>
<proteinExistence type="inferred from homology"/>
<keyword evidence="7" id="KW-1185">Reference proteome</keyword>
<evidence type="ECO:0000313" key="6">
    <source>
        <dbReference type="EMBL" id="MBB4676520.1"/>
    </source>
</evidence>
<dbReference type="InterPro" id="IPR029044">
    <property type="entry name" value="Nucleotide-diphossugar_trans"/>
</dbReference>
<dbReference type="EMBL" id="JACHMH010000001">
    <property type="protein sequence ID" value="MBB4676520.1"/>
    <property type="molecule type" value="Genomic_DNA"/>
</dbReference>
<dbReference type="PANTHER" id="PTHR43179">
    <property type="entry name" value="RHAMNOSYLTRANSFERASE WBBL"/>
    <property type="match status" value="1"/>
</dbReference>
<keyword evidence="3" id="KW-0328">Glycosyltransferase</keyword>
<dbReference type="GO" id="GO:0016757">
    <property type="term" value="F:glycosyltransferase activity"/>
    <property type="evidence" value="ECO:0007669"/>
    <property type="project" value="UniProtKB-KW"/>
</dbReference>
<evidence type="ECO:0000313" key="7">
    <source>
        <dbReference type="Proteomes" id="UP000533598"/>
    </source>
</evidence>
<evidence type="ECO:0000259" key="5">
    <source>
        <dbReference type="Pfam" id="PF00535"/>
    </source>
</evidence>
<protein>
    <submittedName>
        <fullName evidence="6">GT2 family glycosyltransferase</fullName>
    </submittedName>
</protein>
<dbReference type="Proteomes" id="UP000533598">
    <property type="component" value="Unassembled WGS sequence"/>
</dbReference>
<dbReference type="PANTHER" id="PTHR43179:SF12">
    <property type="entry name" value="GALACTOFURANOSYLTRANSFERASE GLFT2"/>
    <property type="match status" value="1"/>
</dbReference>
<dbReference type="AlphaFoldDB" id="A0A7W7FT07"/>
<evidence type="ECO:0000256" key="1">
    <source>
        <dbReference type="ARBA" id="ARBA00004776"/>
    </source>
</evidence>
<comment type="pathway">
    <text evidence="1">Cell wall biogenesis; cell wall polysaccharide biosynthesis.</text>
</comment>
<evidence type="ECO:0000256" key="3">
    <source>
        <dbReference type="ARBA" id="ARBA00022676"/>
    </source>
</evidence>
<evidence type="ECO:0000256" key="4">
    <source>
        <dbReference type="ARBA" id="ARBA00022679"/>
    </source>
</evidence>
<sequence length="313" mass="33258">MSPRVPGVVLAVVTYNSAADLPAFLDALPAALDGVPEWRLVVADNASGDGSAELVAELAPKATVLHTGGNLGYAAGVNACLELAGPDEAVLVLNPDVRLESGAVRELLEVCADPAVGIAVPLVRHPDGHPESTLRRRPTPLRVLAETLLGARAGAYGEQLPPGPARERIDWANGAALMLAPGVAHRVGRWRAELFLYSEETDYCRRVTDAGWRIRQAPRAHALHRGGEFGVSPALWAQLITNKVVHLATWESRRAAVAGWLALVLGQALRLPLRRGTHRRALRELLTGRARLLAGFPTNPAATAEVSAQLAEG</sequence>
<comment type="similarity">
    <text evidence="2">Belongs to the glycosyltransferase 2 family.</text>
</comment>
<keyword evidence="4 6" id="KW-0808">Transferase</keyword>
<organism evidence="6 7">
    <name type="scientific">Crossiella cryophila</name>
    <dbReference type="NCBI Taxonomy" id="43355"/>
    <lineage>
        <taxon>Bacteria</taxon>
        <taxon>Bacillati</taxon>
        <taxon>Actinomycetota</taxon>
        <taxon>Actinomycetes</taxon>
        <taxon>Pseudonocardiales</taxon>
        <taxon>Pseudonocardiaceae</taxon>
        <taxon>Crossiella</taxon>
    </lineage>
</organism>
<dbReference type="CDD" id="cd04186">
    <property type="entry name" value="GT_2_like_c"/>
    <property type="match status" value="1"/>
</dbReference>
<dbReference type="Gene3D" id="3.90.550.10">
    <property type="entry name" value="Spore Coat Polysaccharide Biosynthesis Protein SpsA, Chain A"/>
    <property type="match status" value="1"/>
</dbReference>
<name>A0A7W7FT07_9PSEU</name>
<accession>A0A7W7FT07</accession>
<gene>
    <name evidence="6" type="ORF">HNR67_002638</name>
</gene>